<dbReference type="RefSeq" id="WP_345313663.1">
    <property type="nucleotide sequence ID" value="NZ_BAABIE010000010.1"/>
</dbReference>
<dbReference type="NCBIfam" id="TIGR03061">
    <property type="entry name" value="pip_yhgE_Nterm"/>
    <property type="match status" value="1"/>
</dbReference>
<reference evidence="8" key="1">
    <citation type="journal article" date="2019" name="Int. J. Syst. Evol. Microbiol.">
        <title>The Global Catalogue of Microorganisms (GCM) 10K type strain sequencing project: providing services to taxonomists for standard genome sequencing and annotation.</title>
        <authorList>
            <consortium name="The Broad Institute Genomics Platform"/>
            <consortium name="The Broad Institute Genome Sequencing Center for Infectious Disease"/>
            <person name="Wu L."/>
            <person name="Ma J."/>
        </authorList>
    </citation>
    <scope>NUCLEOTIDE SEQUENCE [LARGE SCALE GENOMIC DNA]</scope>
    <source>
        <strain evidence="8">JCM 18077</strain>
    </source>
</reference>
<dbReference type="PANTHER" id="PTHR43077">
    <property type="entry name" value="TRANSPORT PERMEASE YVFS-RELATED"/>
    <property type="match status" value="1"/>
</dbReference>
<evidence type="ECO:0000259" key="6">
    <source>
        <dbReference type="Pfam" id="PF12698"/>
    </source>
</evidence>
<evidence type="ECO:0000256" key="1">
    <source>
        <dbReference type="ARBA" id="ARBA00004141"/>
    </source>
</evidence>
<comment type="caution">
    <text evidence="7">The sequence shown here is derived from an EMBL/GenBank/DDBJ whole genome shotgun (WGS) entry which is preliminary data.</text>
</comment>
<keyword evidence="8" id="KW-1185">Reference proteome</keyword>
<feature type="domain" description="ABC-2 type transporter transmembrane" evidence="6">
    <location>
        <begin position="393"/>
        <end position="610"/>
    </location>
</feature>
<evidence type="ECO:0000256" key="5">
    <source>
        <dbReference type="SAM" id="Phobius"/>
    </source>
</evidence>
<dbReference type="Proteomes" id="UP001500822">
    <property type="component" value="Unassembled WGS sequence"/>
</dbReference>
<evidence type="ECO:0000256" key="3">
    <source>
        <dbReference type="ARBA" id="ARBA00022989"/>
    </source>
</evidence>
<feature type="transmembrane region" description="Helical" evidence="5">
    <location>
        <begin position="527"/>
        <end position="548"/>
    </location>
</feature>
<proteinExistence type="predicted"/>
<feature type="transmembrane region" description="Helical" evidence="5">
    <location>
        <begin position="21"/>
        <end position="43"/>
    </location>
</feature>
<organism evidence="7 8">
    <name type="scientific">Gordonia alkaliphila</name>
    <dbReference type="NCBI Taxonomy" id="1053547"/>
    <lineage>
        <taxon>Bacteria</taxon>
        <taxon>Bacillati</taxon>
        <taxon>Actinomycetota</taxon>
        <taxon>Actinomycetes</taxon>
        <taxon>Mycobacteriales</taxon>
        <taxon>Gordoniaceae</taxon>
        <taxon>Gordonia</taxon>
    </lineage>
</organism>
<gene>
    <name evidence="7" type="ORF">GCM10023217_23900</name>
</gene>
<evidence type="ECO:0000313" key="8">
    <source>
        <dbReference type="Proteomes" id="UP001500822"/>
    </source>
</evidence>
<dbReference type="InterPro" id="IPR017500">
    <property type="entry name" value="Phage_infect_YhgE_N"/>
</dbReference>
<dbReference type="Gene3D" id="3.40.1710.10">
    <property type="entry name" value="abc type-2 transporter like domain"/>
    <property type="match status" value="1"/>
</dbReference>
<dbReference type="NCBIfam" id="TIGR03062">
    <property type="entry name" value="pip_yhgE_Cterm"/>
    <property type="match status" value="1"/>
</dbReference>
<keyword evidence="4 5" id="KW-0472">Membrane</keyword>
<dbReference type="InterPro" id="IPR017501">
    <property type="entry name" value="Phage_infect_YhgE_C"/>
</dbReference>
<name>A0ABP8ZBN9_9ACTN</name>
<dbReference type="Pfam" id="PF12698">
    <property type="entry name" value="ABC2_membrane_3"/>
    <property type="match status" value="2"/>
</dbReference>
<comment type="subcellular location">
    <subcellularLocation>
        <location evidence="1">Membrane</location>
        <topology evidence="1">Multi-pass membrane protein</topology>
    </subcellularLocation>
</comment>
<dbReference type="EMBL" id="BAABIE010000010">
    <property type="protein sequence ID" value="GAA4752171.1"/>
    <property type="molecule type" value="Genomic_DNA"/>
</dbReference>
<dbReference type="InterPro" id="IPR013525">
    <property type="entry name" value="ABC2_TM"/>
</dbReference>
<dbReference type="InterPro" id="IPR023908">
    <property type="entry name" value="xxxLxxG_rpt"/>
</dbReference>
<keyword evidence="2 5" id="KW-0812">Transmembrane</keyword>
<dbReference type="NCBIfam" id="TIGR03057">
    <property type="entry name" value="xxxLxxG_by_4"/>
    <property type="match status" value="3"/>
</dbReference>
<dbReference type="PANTHER" id="PTHR43077:SF5">
    <property type="entry name" value="PHAGE INFECTION PROTEIN"/>
    <property type="match status" value="1"/>
</dbReference>
<accession>A0ABP8ZBN9</accession>
<sequence length="629" mass="64811">MLAGMSLGTELKRYSKGAMPRIAIVTIVLLPLLYGAMYLWVFWNPFDDVNKLPVALVNEDTGAQAQGKHLAAGDEVVAKLKASGELDLRSVDAAEAADGLAHGRYYFTITIPKDFSSAIASATGPDPHKATVEFTFNDANNYLATVIGNSAAAQVTAALNEGIGEQAVDQVLVGLQSAGTGLVEAADGAKQLADGLGTANSGAQQLSQGADELAANLGVARDGAAQLAAGNAQLADGVAAATAPLLPLLDQASSLSMTAESAAELGRVAGQVADLLEPVHGVLVRAGMDPTITAQIKQLAGQARALSTQFAGPNGSASSMLAQLQSGDLSAKVEQLRSGAAQLKDGSATLSDGLGQLSDGSDRLADGAGQLAAGLPQLDAGANRLATGLADGVKAIPDFGDQAQRQDVAGNLSTPVALKETTHNPAPTFGVGFAPFFLTLALFIGAMIIWMLIKPLQPRPVIAGVSGLRAVLWSYWPAFLIAVAQVVVMFVVAQFAVGLNAAHALGLVAFMLLISAAFLAVMQMFNVILGVAVGRVMSLAFLMVQIVASGGIYPVPTTATPAQVLHPWDPMSYAVTGMRQMISGGVDSRFWVAVAVLAGLLVVSVAISAWGARRNRQYTMVQLFPPIQI</sequence>
<feature type="transmembrane region" description="Helical" evidence="5">
    <location>
        <begin position="501"/>
        <end position="520"/>
    </location>
</feature>
<protein>
    <submittedName>
        <fullName evidence="7">YhgE/Pip domain-containing protein</fullName>
    </submittedName>
</protein>
<evidence type="ECO:0000256" key="4">
    <source>
        <dbReference type="ARBA" id="ARBA00023136"/>
    </source>
</evidence>
<feature type="transmembrane region" description="Helical" evidence="5">
    <location>
        <begin position="473"/>
        <end position="495"/>
    </location>
</feature>
<dbReference type="InterPro" id="IPR051328">
    <property type="entry name" value="T7SS_ABC-Transporter"/>
</dbReference>
<evidence type="ECO:0000313" key="7">
    <source>
        <dbReference type="EMBL" id="GAA4752171.1"/>
    </source>
</evidence>
<feature type="transmembrane region" description="Helical" evidence="5">
    <location>
        <begin position="590"/>
        <end position="612"/>
    </location>
</feature>
<feature type="domain" description="ABC-2 type transporter transmembrane" evidence="6">
    <location>
        <begin position="24"/>
        <end position="163"/>
    </location>
</feature>
<evidence type="ECO:0000256" key="2">
    <source>
        <dbReference type="ARBA" id="ARBA00022692"/>
    </source>
</evidence>
<keyword evidence="3 5" id="KW-1133">Transmembrane helix</keyword>
<feature type="transmembrane region" description="Helical" evidence="5">
    <location>
        <begin position="429"/>
        <end position="453"/>
    </location>
</feature>